<sequence length="135" mass="15250">MILLLTSEYCARYSACTFCIAEPMTRVWSLSHLGDHLYLVQLRFEHKWLRVQRSISIMSPQSQKASSEHDTITNSQYPFCRSDVARLAIPLRSCASHKMSAFVATLELNSGLFFTIKSTVCKSKGQGIQLSDDDP</sequence>
<organism evidence="1 2">
    <name type="scientific">Albugo candida</name>
    <dbReference type="NCBI Taxonomy" id="65357"/>
    <lineage>
        <taxon>Eukaryota</taxon>
        <taxon>Sar</taxon>
        <taxon>Stramenopiles</taxon>
        <taxon>Oomycota</taxon>
        <taxon>Peronosporomycetes</taxon>
        <taxon>Albuginales</taxon>
        <taxon>Albuginaceae</taxon>
        <taxon>Albugo</taxon>
    </lineage>
</organism>
<name>A0A024FZZ4_9STRA</name>
<keyword evidence="2" id="KW-1185">Reference proteome</keyword>
<comment type="caution">
    <text evidence="1">The sequence shown here is derived from an EMBL/GenBank/DDBJ whole genome shotgun (WGS) entry which is preliminary data.</text>
</comment>
<dbReference type="Proteomes" id="UP000053237">
    <property type="component" value="Unassembled WGS sequence"/>
</dbReference>
<dbReference type="InParanoid" id="A0A024FZZ4"/>
<evidence type="ECO:0000313" key="1">
    <source>
        <dbReference type="EMBL" id="CCI39863.1"/>
    </source>
</evidence>
<reference evidence="1 2" key="1">
    <citation type="submission" date="2012-05" db="EMBL/GenBank/DDBJ databases">
        <title>Recombination and specialization in a pathogen metapopulation.</title>
        <authorList>
            <person name="Gardiner A."/>
            <person name="Kemen E."/>
            <person name="Schultz-Larsen T."/>
            <person name="MacLean D."/>
            <person name="Van Oosterhout C."/>
            <person name="Jones J.D.G."/>
        </authorList>
    </citation>
    <scope>NUCLEOTIDE SEQUENCE [LARGE SCALE GENOMIC DNA]</scope>
    <source>
        <strain evidence="1 2">Ac Nc2</strain>
    </source>
</reference>
<accession>A0A024FZZ4</accession>
<dbReference type="AlphaFoldDB" id="A0A024FZZ4"/>
<proteinExistence type="predicted"/>
<protein>
    <submittedName>
        <fullName evidence="1">Uncharacterized protein</fullName>
    </submittedName>
</protein>
<gene>
    <name evidence="1" type="ORF">BN9_006470</name>
</gene>
<evidence type="ECO:0000313" key="2">
    <source>
        <dbReference type="Proteomes" id="UP000053237"/>
    </source>
</evidence>
<dbReference type="EMBL" id="CAIX01000004">
    <property type="protein sequence ID" value="CCI39863.1"/>
    <property type="molecule type" value="Genomic_DNA"/>
</dbReference>